<dbReference type="NCBIfam" id="TIGR04183">
    <property type="entry name" value="Por_Secre_tail"/>
    <property type="match status" value="1"/>
</dbReference>
<keyword evidence="4" id="KW-1185">Reference proteome</keyword>
<name>A0A2U1AVI0_9BACT</name>
<reference evidence="3 4" key="1">
    <citation type="submission" date="2018-04" db="EMBL/GenBank/DDBJ databases">
        <title>Genomic Encyclopedia of Type Strains, Phase IV (KMG-IV): sequencing the most valuable type-strain genomes for metagenomic binning, comparative biology and taxonomic classification.</title>
        <authorList>
            <person name="Goeker M."/>
        </authorList>
    </citation>
    <scope>NUCLEOTIDE SEQUENCE [LARGE SCALE GENOMIC DNA]</scope>
    <source>
        <strain evidence="3 4">DSM 100231</strain>
    </source>
</reference>
<accession>A0A2U1AVI0</accession>
<dbReference type="Gene3D" id="2.60.120.260">
    <property type="entry name" value="Galactose-binding domain-like"/>
    <property type="match status" value="1"/>
</dbReference>
<feature type="domain" description="Secretion system C-terminal sorting" evidence="1">
    <location>
        <begin position="690"/>
        <end position="761"/>
    </location>
</feature>
<dbReference type="InterPro" id="IPR026444">
    <property type="entry name" value="Secre_tail"/>
</dbReference>
<dbReference type="InterPro" id="IPR044023">
    <property type="entry name" value="Ig_7"/>
</dbReference>
<feature type="domain" description="Ig-like" evidence="2">
    <location>
        <begin position="399"/>
        <end position="476"/>
    </location>
</feature>
<dbReference type="Pfam" id="PF18962">
    <property type="entry name" value="Por_Secre_tail"/>
    <property type="match status" value="1"/>
</dbReference>
<protein>
    <submittedName>
        <fullName evidence="3">Putative secreted protein (Por secretion system target)</fullName>
    </submittedName>
</protein>
<comment type="caution">
    <text evidence="3">The sequence shown here is derived from an EMBL/GenBank/DDBJ whole genome shotgun (WGS) entry which is preliminary data.</text>
</comment>
<feature type="domain" description="Ig-like" evidence="2">
    <location>
        <begin position="229"/>
        <end position="310"/>
    </location>
</feature>
<dbReference type="Pfam" id="PF19081">
    <property type="entry name" value="Ig_7"/>
    <property type="match status" value="2"/>
</dbReference>
<dbReference type="InterPro" id="IPR008979">
    <property type="entry name" value="Galactose-bd-like_sf"/>
</dbReference>
<dbReference type="AlphaFoldDB" id="A0A2U1AVI0"/>
<gene>
    <name evidence="3" type="ORF">C8E01_10765</name>
</gene>
<organism evidence="3 4">
    <name type="scientific">Pontibacter virosus</name>
    <dbReference type="NCBI Taxonomy" id="1765052"/>
    <lineage>
        <taxon>Bacteria</taxon>
        <taxon>Pseudomonadati</taxon>
        <taxon>Bacteroidota</taxon>
        <taxon>Cytophagia</taxon>
        <taxon>Cytophagales</taxon>
        <taxon>Hymenobacteraceae</taxon>
        <taxon>Pontibacter</taxon>
    </lineage>
</organism>
<sequence length="765" mass="81851">MLCPYLGSGQATNQPESSNFLFIMKHIYNPTAALIQRPSANATGTAAASKIFTLLLLSFFLLVSGESVGQETTLYSNGFSSGDDLTLNTNYTGKIGSNRVTGGELVVSGTNGNAGNPGYNTTTVINQAFDFKEGYTYTVSFGARAIGNDGRINILSGATTAIAGNPTNSSNRNLAGEAINVGSTLLSYSVSFTATNIGTARLALQAIGSGNNANLYIDNLTITESCIPLIPQATSVGACSTEPIVFILKASGKLENEIYQWYDMSEVAINGATEAEYTTQPLSQTTTFYVAKINTATNCSSPKVPVVAHVGKLVSPTVNANVDCDARGNQRITYIASGGGSNDIYTWYDINGGIKGTGSEIEMSTEDDSGVHYVVLSNSEGCTSDKKYLVVPTTNNLTPTTPIDITAERCVGGALTINAVPELGMEYRWYDSGGILLGDDDSYTIGSVNSGTTTFTYRKLNSATGCISDPATVTVTGTSAIAATGNIIRPENPIVGQPATFSFESNIQAAEIIYYQWYYHTVGSSADNWVTAANTRDWTISEMRGDIDGVRVVLTLNPQNTACYNNLNNADGTYEINDLTITPLPVELMFFKAHAQTKGVNLAWATASELENKGFEVQVSSNARDFKAIGFVESKVGTTSVRQDYSFLDMKAVSGTRYYRLKQIDLDGTTSYSPIRAVALDADNATVSAYPNPFDDAVIVTLNGSEARNVQIVLMDAMGKVLQQRTEETSGNSITVDMRSVTTKGIYVLHVLDNDTKHTFKLMKR</sequence>
<evidence type="ECO:0000259" key="2">
    <source>
        <dbReference type="Pfam" id="PF19081"/>
    </source>
</evidence>
<dbReference type="EMBL" id="QEKI01000007">
    <property type="protein sequence ID" value="PVY40434.1"/>
    <property type="molecule type" value="Genomic_DNA"/>
</dbReference>
<evidence type="ECO:0000259" key="1">
    <source>
        <dbReference type="Pfam" id="PF18962"/>
    </source>
</evidence>
<dbReference type="SUPFAM" id="SSF49785">
    <property type="entry name" value="Galactose-binding domain-like"/>
    <property type="match status" value="1"/>
</dbReference>
<proteinExistence type="predicted"/>
<evidence type="ECO:0000313" key="3">
    <source>
        <dbReference type="EMBL" id="PVY40434.1"/>
    </source>
</evidence>
<dbReference type="Proteomes" id="UP000245466">
    <property type="component" value="Unassembled WGS sequence"/>
</dbReference>
<evidence type="ECO:0000313" key="4">
    <source>
        <dbReference type="Proteomes" id="UP000245466"/>
    </source>
</evidence>